<proteinExistence type="predicted"/>
<reference evidence="1" key="2">
    <citation type="journal article" date="2021" name="PeerJ">
        <title>Extensive microbial diversity within the chicken gut microbiome revealed by metagenomics and culture.</title>
        <authorList>
            <person name="Gilroy R."/>
            <person name="Ravi A."/>
            <person name="Getino M."/>
            <person name="Pursley I."/>
            <person name="Horton D.L."/>
            <person name="Alikhan N.F."/>
            <person name="Baker D."/>
            <person name="Gharbi K."/>
            <person name="Hall N."/>
            <person name="Watson M."/>
            <person name="Adriaenssens E.M."/>
            <person name="Foster-Nyarko E."/>
            <person name="Jarju S."/>
            <person name="Secka A."/>
            <person name="Antonio M."/>
            <person name="Oren A."/>
            <person name="Chaudhuri R.R."/>
            <person name="La Ragione R."/>
            <person name="Hildebrand F."/>
            <person name="Pallen M.J."/>
        </authorList>
    </citation>
    <scope>NUCLEOTIDE SEQUENCE</scope>
    <source>
        <strain evidence="1">4920</strain>
    </source>
</reference>
<dbReference type="AlphaFoldDB" id="A0A9D1NGD7"/>
<evidence type="ECO:0000313" key="1">
    <source>
        <dbReference type="EMBL" id="HIV02179.1"/>
    </source>
</evidence>
<comment type="caution">
    <text evidence="1">The sequence shown here is derived from an EMBL/GenBank/DDBJ whole genome shotgun (WGS) entry which is preliminary data.</text>
</comment>
<evidence type="ECO:0000313" key="2">
    <source>
        <dbReference type="Proteomes" id="UP000886743"/>
    </source>
</evidence>
<protein>
    <submittedName>
        <fullName evidence="1">Uncharacterized protein</fullName>
    </submittedName>
</protein>
<dbReference type="Proteomes" id="UP000886743">
    <property type="component" value="Unassembled WGS sequence"/>
</dbReference>
<dbReference type="EMBL" id="DVOF01000038">
    <property type="protein sequence ID" value="HIV02179.1"/>
    <property type="molecule type" value="Genomic_DNA"/>
</dbReference>
<sequence length="82" mass="9583">LSTLTEEGLFSEDFQSANNVQEDVAKYGLVDFKVIAADFSMKWSEKALTQVPQWGDGRYTWFFLCGKTSSEDSWKIYEVYWY</sequence>
<name>A0A9D1NGD7_9FIRM</name>
<reference evidence="1" key="1">
    <citation type="submission" date="2020-10" db="EMBL/GenBank/DDBJ databases">
        <authorList>
            <person name="Gilroy R."/>
        </authorList>
    </citation>
    <scope>NUCLEOTIDE SEQUENCE</scope>
    <source>
        <strain evidence="1">4920</strain>
    </source>
</reference>
<organism evidence="1 2">
    <name type="scientific">Candidatus Aphodoplasma excrementigallinarum</name>
    <dbReference type="NCBI Taxonomy" id="2840673"/>
    <lineage>
        <taxon>Bacteria</taxon>
        <taxon>Bacillati</taxon>
        <taxon>Bacillota</taxon>
        <taxon>Clostridia</taxon>
        <taxon>Eubacteriales</taxon>
        <taxon>Candidatus Aphodoplasma</taxon>
    </lineage>
</organism>
<accession>A0A9D1NGD7</accession>
<gene>
    <name evidence="1" type="ORF">IAC74_01290</name>
</gene>
<feature type="non-terminal residue" evidence="1">
    <location>
        <position position="1"/>
    </location>
</feature>